<keyword evidence="1" id="KW-1133">Transmembrane helix</keyword>
<evidence type="ECO:0000256" key="1">
    <source>
        <dbReference type="SAM" id="Phobius"/>
    </source>
</evidence>
<evidence type="ECO:0000313" key="3">
    <source>
        <dbReference type="Proteomes" id="UP001500622"/>
    </source>
</evidence>
<organism evidence="2 3">
    <name type="scientific">Georgenia halophila</name>
    <dbReference type="NCBI Taxonomy" id="620889"/>
    <lineage>
        <taxon>Bacteria</taxon>
        <taxon>Bacillati</taxon>
        <taxon>Actinomycetota</taxon>
        <taxon>Actinomycetes</taxon>
        <taxon>Micrococcales</taxon>
        <taxon>Bogoriellaceae</taxon>
        <taxon>Georgenia</taxon>
    </lineage>
</organism>
<dbReference type="Proteomes" id="UP001500622">
    <property type="component" value="Unassembled WGS sequence"/>
</dbReference>
<feature type="transmembrane region" description="Helical" evidence="1">
    <location>
        <begin position="61"/>
        <end position="80"/>
    </location>
</feature>
<protein>
    <submittedName>
        <fullName evidence="2">Uncharacterized protein</fullName>
    </submittedName>
</protein>
<sequence>MQNRVLTASIGSVVSGAFTLYPIWRAPSWVKVTYIVLPAAAAGVAMTFVRRGGDASPSGRTSAYAAAAVAVIGTASWASIKLDKGVESLVSRTGARRPRVVMAIGAAALSAALDYADARRQSLKGRCR</sequence>
<keyword evidence="1" id="KW-0472">Membrane</keyword>
<dbReference type="RefSeq" id="WP_345216344.1">
    <property type="nucleotide sequence ID" value="NZ_BAABGN010000009.1"/>
</dbReference>
<keyword evidence="1" id="KW-0812">Transmembrane</keyword>
<evidence type="ECO:0000313" key="2">
    <source>
        <dbReference type="EMBL" id="GAA4425097.1"/>
    </source>
</evidence>
<feature type="transmembrane region" description="Helical" evidence="1">
    <location>
        <begin position="5"/>
        <end position="24"/>
    </location>
</feature>
<comment type="caution">
    <text evidence="2">The sequence shown here is derived from an EMBL/GenBank/DDBJ whole genome shotgun (WGS) entry which is preliminary data.</text>
</comment>
<dbReference type="EMBL" id="BAABGN010000009">
    <property type="protein sequence ID" value="GAA4425097.1"/>
    <property type="molecule type" value="Genomic_DNA"/>
</dbReference>
<proteinExistence type="predicted"/>
<accession>A0ABP8LA74</accession>
<feature type="transmembrane region" description="Helical" evidence="1">
    <location>
        <begin position="30"/>
        <end position="49"/>
    </location>
</feature>
<name>A0ABP8LA74_9MICO</name>
<keyword evidence="3" id="KW-1185">Reference proteome</keyword>
<reference evidence="3" key="1">
    <citation type="journal article" date="2019" name="Int. J. Syst. Evol. Microbiol.">
        <title>The Global Catalogue of Microorganisms (GCM) 10K type strain sequencing project: providing services to taxonomists for standard genome sequencing and annotation.</title>
        <authorList>
            <consortium name="The Broad Institute Genomics Platform"/>
            <consortium name="The Broad Institute Genome Sequencing Center for Infectious Disease"/>
            <person name="Wu L."/>
            <person name="Ma J."/>
        </authorList>
    </citation>
    <scope>NUCLEOTIDE SEQUENCE [LARGE SCALE GENOMIC DNA]</scope>
    <source>
        <strain evidence="3">JCM 17810</strain>
    </source>
</reference>
<gene>
    <name evidence="2" type="ORF">GCM10023169_22410</name>
</gene>